<organism evidence="2 3">
    <name type="scientific">Oceanobacillus caeni</name>
    <dbReference type="NCBI Taxonomy" id="405946"/>
    <lineage>
        <taxon>Bacteria</taxon>
        <taxon>Bacillati</taxon>
        <taxon>Bacillota</taxon>
        <taxon>Bacilli</taxon>
        <taxon>Bacillales</taxon>
        <taxon>Bacillaceae</taxon>
        <taxon>Oceanobacillus</taxon>
    </lineage>
</organism>
<sequence>MVLFLELIFFLAIGYYIYQFVQVLFRLGHHVVLPISEKELLGIRKHPDKLIYHPIFSRQKRGIIFYSCLLLFIVTMFFLLFFFREEDSINWLLNVMFLLPLTYSDDILNLFAIVDDGILSGNRFISWNKIKDVQFIPIDMNHRFYGFNKEVNNGYELKVKGRFRSTSCVVMSDEMKDKLTEIISEKANIQVNEAMKEVSIK</sequence>
<evidence type="ECO:0000313" key="2">
    <source>
        <dbReference type="EMBL" id="KPH73527.1"/>
    </source>
</evidence>
<reference evidence="2 3" key="1">
    <citation type="submission" date="2015-07" db="EMBL/GenBank/DDBJ databases">
        <title>High-quality draft genome sequence of Oceanobacillus caeni HM6, a bacillus isolated from a human feces.</title>
        <authorList>
            <person name="Kumar J."/>
            <person name="Verma M.K."/>
            <person name="Pandey R."/>
            <person name="Bhambi M."/>
            <person name="Chauhan N."/>
        </authorList>
    </citation>
    <scope>NUCLEOTIDE SEQUENCE [LARGE SCALE GENOMIC DNA]</scope>
    <source>
        <strain evidence="2 3">HM6</strain>
    </source>
</reference>
<evidence type="ECO:0000256" key="1">
    <source>
        <dbReference type="SAM" id="Phobius"/>
    </source>
</evidence>
<keyword evidence="1" id="KW-0812">Transmembrane</keyword>
<dbReference type="Proteomes" id="UP000037854">
    <property type="component" value="Unassembled WGS sequence"/>
</dbReference>
<feature type="transmembrane region" description="Helical" evidence="1">
    <location>
        <begin position="6"/>
        <end position="25"/>
    </location>
</feature>
<proteinExistence type="predicted"/>
<keyword evidence="1" id="KW-0472">Membrane</keyword>
<comment type="caution">
    <text evidence="2">The sequence shown here is derived from an EMBL/GenBank/DDBJ whole genome shotgun (WGS) entry which is preliminary data.</text>
</comment>
<evidence type="ECO:0008006" key="4">
    <source>
        <dbReference type="Google" id="ProtNLM"/>
    </source>
</evidence>
<keyword evidence="3" id="KW-1185">Reference proteome</keyword>
<evidence type="ECO:0000313" key="3">
    <source>
        <dbReference type="Proteomes" id="UP000037854"/>
    </source>
</evidence>
<name>A0ABR5MHQ8_9BACI</name>
<accession>A0ABR5MHQ8</accession>
<keyword evidence="1" id="KW-1133">Transmembrane helix</keyword>
<feature type="transmembrane region" description="Helical" evidence="1">
    <location>
        <begin position="63"/>
        <end position="83"/>
    </location>
</feature>
<protein>
    <recommendedName>
        <fullName evidence="4">DUF5673 domain-containing protein</fullName>
    </recommendedName>
</protein>
<dbReference type="EMBL" id="LGTK01000044">
    <property type="protein sequence ID" value="KPH73527.1"/>
    <property type="molecule type" value="Genomic_DNA"/>
</dbReference>
<dbReference type="RefSeq" id="WP_060668766.1">
    <property type="nucleotide sequence ID" value="NZ_JAHHXM010000008.1"/>
</dbReference>
<feature type="transmembrane region" description="Helical" evidence="1">
    <location>
        <begin position="89"/>
        <end position="114"/>
    </location>
</feature>
<gene>
    <name evidence="2" type="ORF">AFL42_12115</name>
</gene>